<evidence type="ECO:0000313" key="2">
    <source>
        <dbReference type="Proteomes" id="UP000323917"/>
    </source>
</evidence>
<proteinExistence type="predicted"/>
<accession>A0A5B9QEP8</accession>
<dbReference type="Proteomes" id="UP000323917">
    <property type="component" value="Chromosome"/>
</dbReference>
<dbReference type="AlphaFoldDB" id="A0A5B9QEP8"/>
<organism evidence="1 2">
    <name type="scientific">Bythopirellula goksoeyrii</name>
    <dbReference type="NCBI Taxonomy" id="1400387"/>
    <lineage>
        <taxon>Bacteria</taxon>
        <taxon>Pseudomonadati</taxon>
        <taxon>Planctomycetota</taxon>
        <taxon>Planctomycetia</taxon>
        <taxon>Pirellulales</taxon>
        <taxon>Lacipirellulaceae</taxon>
        <taxon>Bythopirellula</taxon>
    </lineage>
</organism>
<name>A0A5B9QEP8_9BACT</name>
<protein>
    <submittedName>
        <fullName evidence="1">Uncharacterized protein</fullName>
    </submittedName>
</protein>
<sequence>MISNVPHVGFHGVAAFKAMDRAVDVVWDAVQDDGVSVGEFS</sequence>
<evidence type="ECO:0000313" key="1">
    <source>
        <dbReference type="EMBL" id="QEG36075.1"/>
    </source>
</evidence>
<gene>
    <name evidence="1" type="ORF">Pr1d_33840</name>
</gene>
<reference evidence="1 2" key="1">
    <citation type="submission" date="2019-08" db="EMBL/GenBank/DDBJ databases">
        <title>Deep-cultivation of Planctomycetes and their phenomic and genomic characterization uncovers novel biology.</title>
        <authorList>
            <person name="Wiegand S."/>
            <person name="Jogler M."/>
            <person name="Boedeker C."/>
            <person name="Pinto D."/>
            <person name="Vollmers J."/>
            <person name="Rivas-Marin E."/>
            <person name="Kohn T."/>
            <person name="Peeters S.H."/>
            <person name="Heuer A."/>
            <person name="Rast P."/>
            <person name="Oberbeckmann S."/>
            <person name="Bunk B."/>
            <person name="Jeske O."/>
            <person name="Meyerdierks A."/>
            <person name="Storesund J.E."/>
            <person name="Kallscheuer N."/>
            <person name="Luecker S."/>
            <person name="Lage O.M."/>
            <person name="Pohl T."/>
            <person name="Merkel B.J."/>
            <person name="Hornburger P."/>
            <person name="Mueller R.-W."/>
            <person name="Bruemmer F."/>
            <person name="Labrenz M."/>
            <person name="Spormann A.M."/>
            <person name="Op den Camp H."/>
            <person name="Overmann J."/>
            <person name="Amann R."/>
            <person name="Jetten M.S.M."/>
            <person name="Mascher T."/>
            <person name="Medema M.H."/>
            <person name="Devos D.P."/>
            <person name="Kaster A.-K."/>
            <person name="Ovreas L."/>
            <person name="Rohde M."/>
            <person name="Galperin M.Y."/>
            <person name="Jogler C."/>
        </authorList>
    </citation>
    <scope>NUCLEOTIDE SEQUENCE [LARGE SCALE GENOMIC DNA]</scope>
    <source>
        <strain evidence="1 2">Pr1d</strain>
    </source>
</reference>
<dbReference type="KEGG" id="bgok:Pr1d_33840"/>
<keyword evidence="2" id="KW-1185">Reference proteome</keyword>
<dbReference type="EMBL" id="CP042913">
    <property type="protein sequence ID" value="QEG36075.1"/>
    <property type="molecule type" value="Genomic_DNA"/>
</dbReference>